<sequence>MMHSKGLTFLCSYPVTCHNQSWDSWSVADIRHPVVVGMLHANLLSCKWKPVPRVQVATVLTRRLLLDWADSEFDAMSAIDKAKYNLTAMRNRKDIINQVDHLGLRGSHAFT</sequence>
<name>C5KCC8_PERM5</name>
<dbReference type="InParanoid" id="C5KCC8"/>
<dbReference type="RefSeq" id="XP_002786067.1">
    <property type="nucleotide sequence ID" value="XM_002786021.1"/>
</dbReference>
<reference evidence="1 2" key="1">
    <citation type="submission" date="2008-07" db="EMBL/GenBank/DDBJ databases">
        <authorList>
            <person name="El-Sayed N."/>
            <person name="Caler E."/>
            <person name="Inman J."/>
            <person name="Amedeo P."/>
            <person name="Hass B."/>
            <person name="Wortman J."/>
        </authorList>
    </citation>
    <scope>NUCLEOTIDE SEQUENCE [LARGE SCALE GENOMIC DNA]</scope>
    <source>
        <strain evidence="2">ATCC 50983 / TXsc</strain>
    </source>
</reference>
<protein>
    <submittedName>
        <fullName evidence="1">Uncharacterized protein</fullName>
    </submittedName>
</protein>
<proteinExistence type="predicted"/>
<accession>C5KCC8</accession>
<dbReference type="EMBL" id="GG671978">
    <property type="protein sequence ID" value="EER17863.1"/>
    <property type="molecule type" value="Genomic_DNA"/>
</dbReference>
<gene>
    <name evidence="1" type="ORF">Pmar_PMAR000335</name>
</gene>
<dbReference type="AlphaFoldDB" id="C5KCC8"/>
<organism evidence="2">
    <name type="scientific">Perkinsus marinus (strain ATCC 50983 / TXsc)</name>
    <dbReference type="NCBI Taxonomy" id="423536"/>
    <lineage>
        <taxon>Eukaryota</taxon>
        <taxon>Sar</taxon>
        <taxon>Alveolata</taxon>
        <taxon>Perkinsozoa</taxon>
        <taxon>Perkinsea</taxon>
        <taxon>Perkinsida</taxon>
        <taxon>Perkinsidae</taxon>
        <taxon>Perkinsus</taxon>
    </lineage>
</organism>
<evidence type="ECO:0000313" key="1">
    <source>
        <dbReference type="EMBL" id="EER17863.1"/>
    </source>
</evidence>
<dbReference type="Proteomes" id="UP000007800">
    <property type="component" value="Unassembled WGS sequence"/>
</dbReference>
<keyword evidence="2" id="KW-1185">Reference proteome</keyword>
<evidence type="ECO:0000313" key="2">
    <source>
        <dbReference type="Proteomes" id="UP000007800"/>
    </source>
</evidence>
<dbReference type="GeneID" id="9063050"/>